<gene>
    <name evidence="9" type="ORF">DFH08DRAFT_1003800</name>
</gene>
<evidence type="ECO:0000256" key="1">
    <source>
        <dbReference type="ARBA" id="ARBA00022443"/>
    </source>
</evidence>
<dbReference type="InterPro" id="IPR001452">
    <property type="entry name" value="SH3_domain"/>
</dbReference>
<accession>A0AAD7ART2</accession>
<dbReference type="Gene3D" id="1.20.870.10">
    <property type="entry name" value="Son of sevenless (SoS) protein Chain: S domain 1"/>
    <property type="match status" value="1"/>
</dbReference>
<dbReference type="PROSITE" id="PS50002">
    <property type="entry name" value="SH3"/>
    <property type="match status" value="1"/>
</dbReference>
<dbReference type="Gene3D" id="1.10.840.10">
    <property type="entry name" value="Ras guanine-nucleotide exchange factors catalytic domain"/>
    <property type="match status" value="1"/>
</dbReference>
<dbReference type="SUPFAM" id="SSF48366">
    <property type="entry name" value="Ras GEF"/>
    <property type="match status" value="1"/>
</dbReference>
<feature type="region of interest" description="Disordered" evidence="5">
    <location>
        <begin position="90"/>
        <end position="134"/>
    </location>
</feature>
<proteinExistence type="predicted"/>
<feature type="domain" description="N-terminal Ras-GEF" evidence="8">
    <location>
        <begin position="154"/>
        <end position="287"/>
    </location>
</feature>
<dbReference type="Pfam" id="PF00618">
    <property type="entry name" value="RasGEF_N"/>
    <property type="match status" value="1"/>
</dbReference>
<dbReference type="Pfam" id="PF00018">
    <property type="entry name" value="SH3_1"/>
    <property type="match status" value="1"/>
</dbReference>
<dbReference type="InterPro" id="IPR001895">
    <property type="entry name" value="RASGEF_cat_dom"/>
</dbReference>
<keyword evidence="10" id="KW-1185">Reference proteome</keyword>
<dbReference type="Pfam" id="PF00617">
    <property type="entry name" value="RasGEF"/>
    <property type="match status" value="1"/>
</dbReference>
<dbReference type="PROSITE" id="PS50009">
    <property type="entry name" value="RASGEF_CAT"/>
    <property type="match status" value="1"/>
</dbReference>
<feature type="domain" description="SH3" evidence="6">
    <location>
        <begin position="20"/>
        <end position="84"/>
    </location>
</feature>
<dbReference type="SMART" id="SM00326">
    <property type="entry name" value="SH3"/>
    <property type="match status" value="1"/>
</dbReference>
<evidence type="ECO:0000259" key="7">
    <source>
        <dbReference type="PROSITE" id="PS50009"/>
    </source>
</evidence>
<comment type="caution">
    <text evidence="9">The sequence shown here is derived from an EMBL/GenBank/DDBJ whole genome shotgun (WGS) entry which is preliminary data.</text>
</comment>
<dbReference type="InterPro" id="IPR008937">
    <property type="entry name" value="Ras-like_GEF"/>
</dbReference>
<dbReference type="SMART" id="SM00147">
    <property type="entry name" value="RasGEF"/>
    <property type="match status" value="1"/>
</dbReference>
<dbReference type="Proteomes" id="UP001218218">
    <property type="component" value="Unassembled WGS sequence"/>
</dbReference>
<evidence type="ECO:0000259" key="8">
    <source>
        <dbReference type="PROSITE" id="PS50212"/>
    </source>
</evidence>
<dbReference type="Gene3D" id="2.30.30.40">
    <property type="entry name" value="SH3 Domains"/>
    <property type="match status" value="1"/>
</dbReference>
<dbReference type="GO" id="GO:0007265">
    <property type="term" value="P:Ras protein signal transduction"/>
    <property type="evidence" value="ECO:0007669"/>
    <property type="project" value="TreeGrafter"/>
</dbReference>
<feature type="domain" description="Ras-GEF" evidence="7">
    <location>
        <begin position="312"/>
        <end position="548"/>
    </location>
</feature>
<evidence type="ECO:0000259" key="6">
    <source>
        <dbReference type="PROSITE" id="PS50002"/>
    </source>
</evidence>
<evidence type="ECO:0000256" key="2">
    <source>
        <dbReference type="ARBA" id="ARBA00022658"/>
    </source>
</evidence>
<sequence length="565" mass="63861">MSAGDHMSTTKEPRNASSSPTTFFCRALYDYEAPEGSSCLSFLWNDVIEVFTQEPSGWWDGCLARPAGDKRGWFPSNYVTVVSDEEAELSFSDPDAAVPGDPTNTDSAVLPRSEAKNEEGDPTGTSKPSALPSPLQPGLLSSRLHALAEILFDPRGSVRAGTVPALVEYLTAHKQEADQTFFNSFLMTFKSFMTLDDLFNLLVQRFWIQPPSEMAQSEREDWLKRKHDIQSRVLDTFKSMVADDDVLEQDETFIFGWMKEFLTNEEVANFPTAKQLLTLIELVQNGSDNAIEVVPPLLVAESGNQLKPWDIEPLELARQLTITESQLYRGIRPMECLQQAHGSTTDNLSSIAIFIQHTNKIALWVAESILSKEDPWQRARAVEHIVSTADWCRSLNNFSTMTAITSGLNSSLVRRLKRTWEHVDHKHMAMFKTCEETISSDRQFLKYRSLITSVIPPCIPYFGFSYSVLRYVQGLPDLVPAEDGARSILVNFAKRRQAWEVMNDMKRWRVPYNLDAIPSIQARIEEILNSTSSTMDSLYEKSLELEPRAPEDEKMAQLLRESGFS</sequence>
<dbReference type="InterPro" id="IPR000651">
    <property type="entry name" value="Ras-like_Gua-exchang_fac_N"/>
</dbReference>
<dbReference type="PANTHER" id="PTHR23113:SF368">
    <property type="entry name" value="CELL DIVISION CONTROL PROTEIN 25"/>
    <property type="match status" value="1"/>
</dbReference>
<evidence type="ECO:0000256" key="5">
    <source>
        <dbReference type="SAM" id="MobiDB-lite"/>
    </source>
</evidence>
<dbReference type="PROSITE" id="PS50212">
    <property type="entry name" value="RASGEF_NTER"/>
    <property type="match status" value="1"/>
</dbReference>
<dbReference type="CDD" id="cd00155">
    <property type="entry name" value="RasGEF"/>
    <property type="match status" value="1"/>
</dbReference>
<keyword evidence="2 3" id="KW-0344">Guanine-nucleotide releasing factor</keyword>
<evidence type="ECO:0000313" key="9">
    <source>
        <dbReference type="EMBL" id="KAJ7366609.1"/>
    </source>
</evidence>
<dbReference type="PANTHER" id="PTHR23113">
    <property type="entry name" value="GUANINE NUCLEOTIDE EXCHANGE FACTOR"/>
    <property type="match status" value="1"/>
</dbReference>
<dbReference type="CDD" id="cd06224">
    <property type="entry name" value="REM"/>
    <property type="match status" value="1"/>
</dbReference>
<dbReference type="InterPro" id="IPR036028">
    <property type="entry name" value="SH3-like_dom_sf"/>
</dbReference>
<evidence type="ECO:0000256" key="3">
    <source>
        <dbReference type="PROSITE-ProRule" id="PRU00168"/>
    </source>
</evidence>
<dbReference type="InterPro" id="IPR023578">
    <property type="entry name" value="Ras_GEF_dom_sf"/>
</dbReference>
<dbReference type="EMBL" id="JARIHO010000002">
    <property type="protein sequence ID" value="KAJ7366609.1"/>
    <property type="molecule type" value="Genomic_DNA"/>
</dbReference>
<reference evidence="9" key="1">
    <citation type="submission" date="2023-03" db="EMBL/GenBank/DDBJ databases">
        <title>Massive genome expansion in bonnet fungi (Mycena s.s.) driven by repeated elements and novel gene families across ecological guilds.</title>
        <authorList>
            <consortium name="Lawrence Berkeley National Laboratory"/>
            <person name="Harder C.B."/>
            <person name="Miyauchi S."/>
            <person name="Viragh M."/>
            <person name="Kuo A."/>
            <person name="Thoen E."/>
            <person name="Andreopoulos B."/>
            <person name="Lu D."/>
            <person name="Skrede I."/>
            <person name="Drula E."/>
            <person name="Henrissat B."/>
            <person name="Morin E."/>
            <person name="Kohler A."/>
            <person name="Barry K."/>
            <person name="LaButti K."/>
            <person name="Morin E."/>
            <person name="Salamov A."/>
            <person name="Lipzen A."/>
            <person name="Mereny Z."/>
            <person name="Hegedus B."/>
            <person name="Baldrian P."/>
            <person name="Stursova M."/>
            <person name="Weitz H."/>
            <person name="Taylor A."/>
            <person name="Grigoriev I.V."/>
            <person name="Nagy L.G."/>
            <person name="Martin F."/>
            <person name="Kauserud H."/>
        </authorList>
    </citation>
    <scope>NUCLEOTIDE SEQUENCE</scope>
    <source>
        <strain evidence="9">CBHHK002</strain>
    </source>
</reference>
<protein>
    <submittedName>
        <fullName evidence="9">Ras guanine nucleotide exchange factor domain-containing protein</fullName>
    </submittedName>
</protein>
<dbReference type="SUPFAM" id="SSF50044">
    <property type="entry name" value="SH3-domain"/>
    <property type="match status" value="1"/>
</dbReference>
<evidence type="ECO:0000256" key="4">
    <source>
        <dbReference type="PROSITE-ProRule" id="PRU00192"/>
    </source>
</evidence>
<dbReference type="SMART" id="SM00229">
    <property type="entry name" value="RasGEFN"/>
    <property type="match status" value="1"/>
</dbReference>
<keyword evidence="1 4" id="KW-0728">SH3 domain</keyword>
<organism evidence="9 10">
    <name type="scientific">Mycena albidolilacea</name>
    <dbReference type="NCBI Taxonomy" id="1033008"/>
    <lineage>
        <taxon>Eukaryota</taxon>
        <taxon>Fungi</taxon>
        <taxon>Dikarya</taxon>
        <taxon>Basidiomycota</taxon>
        <taxon>Agaricomycotina</taxon>
        <taxon>Agaricomycetes</taxon>
        <taxon>Agaricomycetidae</taxon>
        <taxon>Agaricales</taxon>
        <taxon>Marasmiineae</taxon>
        <taxon>Mycenaceae</taxon>
        <taxon>Mycena</taxon>
    </lineage>
</organism>
<evidence type="ECO:0000313" key="10">
    <source>
        <dbReference type="Proteomes" id="UP001218218"/>
    </source>
</evidence>
<dbReference type="InterPro" id="IPR036964">
    <property type="entry name" value="RASGEF_cat_dom_sf"/>
</dbReference>
<dbReference type="GO" id="GO:0005085">
    <property type="term" value="F:guanyl-nucleotide exchange factor activity"/>
    <property type="evidence" value="ECO:0007669"/>
    <property type="project" value="UniProtKB-KW"/>
</dbReference>
<dbReference type="AlphaFoldDB" id="A0AAD7ART2"/>
<dbReference type="GO" id="GO:0005886">
    <property type="term" value="C:plasma membrane"/>
    <property type="evidence" value="ECO:0007669"/>
    <property type="project" value="TreeGrafter"/>
</dbReference>
<name>A0AAD7ART2_9AGAR</name>